<reference evidence="2" key="1">
    <citation type="submission" date="2016-02" db="EMBL/GenBank/DDBJ databases">
        <title>WGS assembly of Manihot esculenta.</title>
        <authorList>
            <person name="Bredeson J.V."/>
            <person name="Prochnik S.E."/>
            <person name="Lyons J.B."/>
            <person name="Schmutz J."/>
            <person name="Grimwood J."/>
            <person name="Vrebalov J."/>
            <person name="Bart R.S."/>
            <person name="Amuge T."/>
            <person name="Ferguson M.E."/>
            <person name="Green R."/>
            <person name="Putnam N."/>
            <person name="Stites J."/>
            <person name="Rounsley S."/>
            <person name="Rokhsar D.S."/>
        </authorList>
    </citation>
    <scope>NUCLEOTIDE SEQUENCE [LARGE SCALE GENOMIC DNA]</scope>
    <source>
        <tissue evidence="2">Leaf</tissue>
    </source>
</reference>
<accession>A0A2C9W0G9</accession>
<dbReference type="EMBL" id="CM004390">
    <property type="protein sequence ID" value="OAY52358.1"/>
    <property type="molecule type" value="Genomic_DNA"/>
</dbReference>
<dbReference type="Pfam" id="PF00226">
    <property type="entry name" value="DnaJ"/>
    <property type="match status" value="1"/>
</dbReference>
<dbReference type="InterPro" id="IPR018253">
    <property type="entry name" value="DnaJ_domain_CS"/>
</dbReference>
<evidence type="ECO:0000313" key="2">
    <source>
        <dbReference type="EMBL" id="OAY52358.1"/>
    </source>
</evidence>
<dbReference type="InterPro" id="IPR036869">
    <property type="entry name" value="J_dom_sf"/>
</dbReference>
<dbReference type="STRING" id="3983.A0A2C9W0G9"/>
<sequence>MDKDFSKRKITGTSFITLLNLFNSQHPKFKTPNYCTNDLMASTSSLYEVLGIPVNASGHEIKAAYRKLARALHPDVVSVKQKDMSANEFMKIHAAYSTLSDPDKRANYDRDLHRFRQRPTGLSSLSSATIAAASGYAYCGRNWETDQCW</sequence>
<protein>
    <recommendedName>
        <fullName evidence="1">J domain-containing protein</fullName>
    </recommendedName>
</protein>
<gene>
    <name evidence="2" type="ORF">MANES_04G077000</name>
</gene>
<proteinExistence type="predicted"/>
<dbReference type="PROSITE" id="PS00636">
    <property type="entry name" value="DNAJ_1"/>
    <property type="match status" value="1"/>
</dbReference>
<organism evidence="2">
    <name type="scientific">Manihot esculenta</name>
    <name type="common">Cassava</name>
    <name type="synonym">Jatropha manihot</name>
    <dbReference type="NCBI Taxonomy" id="3983"/>
    <lineage>
        <taxon>Eukaryota</taxon>
        <taxon>Viridiplantae</taxon>
        <taxon>Streptophyta</taxon>
        <taxon>Embryophyta</taxon>
        <taxon>Tracheophyta</taxon>
        <taxon>Spermatophyta</taxon>
        <taxon>Magnoliopsida</taxon>
        <taxon>eudicotyledons</taxon>
        <taxon>Gunneridae</taxon>
        <taxon>Pentapetalae</taxon>
        <taxon>rosids</taxon>
        <taxon>fabids</taxon>
        <taxon>Malpighiales</taxon>
        <taxon>Euphorbiaceae</taxon>
        <taxon>Crotonoideae</taxon>
        <taxon>Manihoteae</taxon>
        <taxon>Manihot</taxon>
    </lineage>
</organism>
<dbReference type="Gene3D" id="1.10.287.110">
    <property type="entry name" value="DnaJ domain"/>
    <property type="match status" value="1"/>
</dbReference>
<evidence type="ECO:0000259" key="1">
    <source>
        <dbReference type="PROSITE" id="PS50076"/>
    </source>
</evidence>
<dbReference type="CDD" id="cd06257">
    <property type="entry name" value="DnaJ"/>
    <property type="match status" value="1"/>
</dbReference>
<dbReference type="SMART" id="SM00271">
    <property type="entry name" value="DnaJ"/>
    <property type="match status" value="1"/>
</dbReference>
<dbReference type="AlphaFoldDB" id="A0A2C9W0G9"/>
<dbReference type="PROSITE" id="PS50076">
    <property type="entry name" value="DNAJ_2"/>
    <property type="match status" value="1"/>
</dbReference>
<feature type="domain" description="J" evidence="1">
    <location>
        <begin position="45"/>
        <end position="112"/>
    </location>
</feature>
<name>A0A2C9W0G9_MANES</name>
<dbReference type="PANTHER" id="PTHR44240:SF10">
    <property type="entry name" value="J DOMAIN-CONTAINING PROTEIN"/>
    <property type="match status" value="1"/>
</dbReference>
<dbReference type="PANTHER" id="PTHR44240">
    <property type="entry name" value="DNAJ DOMAIN (PROKARYOTIC HEAT SHOCK PROTEIN)-RELATED"/>
    <property type="match status" value="1"/>
</dbReference>
<dbReference type="GO" id="GO:0009507">
    <property type="term" value="C:chloroplast"/>
    <property type="evidence" value="ECO:0000318"/>
    <property type="project" value="GO_Central"/>
</dbReference>
<dbReference type="SUPFAM" id="SSF46565">
    <property type="entry name" value="Chaperone J-domain"/>
    <property type="match status" value="1"/>
</dbReference>
<dbReference type="InterPro" id="IPR001623">
    <property type="entry name" value="DnaJ_domain"/>
</dbReference>
<dbReference type="InterPro" id="IPR052276">
    <property type="entry name" value="Diphthamide-biosynth_chaperone"/>
</dbReference>
<dbReference type="PRINTS" id="PR00625">
    <property type="entry name" value="JDOMAIN"/>
</dbReference>